<dbReference type="InterPro" id="IPR014757">
    <property type="entry name" value="Tscrpt_reg_IclR_C"/>
</dbReference>
<evidence type="ECO:0000259" key="5">
    <source>
        <dbReference type="PROSITE" id="PS51078"/>
    </source>
</evidence>
<dbReference type="PROSITE" id="PS51077">
    <property type="entry name" value="HTH_ICLR"/>
    <property type="match status" value="1"/>
</dbReference>
<keyword evidence="1" id="KW-0805">Transcription regulation</keyword>
<dbReference type="Pfam" id="PF01614">
    <property type="entry name" value="IclR_C"/>
    <property type="match status" value="1"/>
</dbReference>
<dbReference type="PANTHER" id="PTHR30136:SF34">
    <property type="entry name" value="TRANSCRIPTIONAL REGULATOR"/>
    <property type="match status" value="1"/>
</dbReference>
<evidence type="ECO:0000256" key="3">
    <source>
        <dbReference type="ARBA" id="ARBA00023163"/>
    </source>
</evidence>
<dbReference type="GeneID" id="69006576"/>
<dbReference type="PANTHER" id="PTHR30136">
    <property type="entry name" value="HELIX-TURN-HELIX TRANSCRIPTIONAL REGULATOR, ICLR FAMILY"/>
    <property type="match status" value="1"/>
</dbReference>
<dbReference type="AlphaFoldDB" id="A0A2A4FI69"/>
<protein>
    <submittedName>
        <fullName evidence="6">IclR family transcriptional regulator</fullName>
    </submittedName>
</protein>
<evidence type="ECO:0000256" key="1">
    <source>
        <dbReference type="ARBA" id="ARBA00023015"/>
    </source>
</evidence>
<dbReference type="RefSeq" id="WP_084909108.1">
    <property type="nucleotide sequence ID" value="NZ_CP020738.1"/>
</dbReference>
<dbReference type="InterPro" id="IPR050707">
    <property type="entry name" value="HTH_MetabolicPath_Reg"/>
</dbReference>
<keyword evidence="2" id="KW-0238">DNA-binding</keyword>
<proteinExistence type="predicted"/>
<dbReference type="SMART" id="SM00346">
    <property type="entry name" value="HTH_ICLR"/>
    <property type="match status" value="1"/>
</dbReference>
<dbReference type="EMBL" id="MTZU01000024">
    <property type="protein sequence ID" value="PCE32757.1"/>
    <property type="molecule type" value="Genomic_DNA"/>
</dbReference>
<dbReference type="GO" id="GO:0045892">
    <property type="term" value="P:negative regulation of DNA-templated transcription"/>
    <property type="evidence" value="ECO:0007669"/>
    <property type="project" value="TreeGrafter"/>
</dbReference>
<evidence type="ECO:0000313" key="7">
    <source>
        <dbReference type="Proteomes" id="UP000217994"/>
    </source>
</evidence>
<evidence type="ECO:0000259" key="4">
    <source>
        <dbReference type="PROSITE" id="PS51077"/>
    </source>
</evidence>
<comment type="caution">
    <text evidence="6">The sequence shown here is derived from an EMBL/GenBank/DDBJ whole genome shotgun (WGS) entry which is preliminary data.</text>
</comment>
<dbReference type="GO" id="GO:0003677">
    <property type="term" value="F:DNA binding"/>
    <property type="evidence" value="ECO:0007669"/>
    <property type="project" value="UniProtKB-KW"/>
</dbReference>
<dbReference type="PROSITE" id="PS51078">
    <property type="entry name" value="ICLR_ED"/>
    <property type="match status" value="1"/>
</dbReference>
<dbReference type="InterPro" id="IPR005471">
    <property type="entry name" value="Tscrpt_reg_IclR_N"/>
</dbReference>
<dbReference type="SUPFAM" id="SSF46785">
    <property type="entry name" value="Winged helix' DNA-binding domain"/>
    <property type="match status" value="1"/>
</dbReference>
<gene>
    <name evidence="6" type="ORF">BZL54_08885</name>
</gene>
<evidence type="ECO:0000313" key="6">
    <source>
        <dbReference type="EMBL" id="PCE32757.1"/>
    </source>
</evidence>
<dbReference type="InterPro" id="IPR036388">
    <property type="entry name" value="WH-like_DNA-bd_sf"/>
</dbReference>
<name>A0A2A4FI69_9BURK</name>
<dbReference type="Pfam" id="PF09339">
    <property type="entry name" value="HTH_IclR"/>
    <property type="match status" value="1"/>
</dbReference>
<feature type="domain" description="IclR-ED" evidence="5">
    <location>
        <begin position="71"/>
        <end position="245"/>
    </location>
</feature>
<accession>A0A2A4FI69</accession>
<dbReference type="Proteomes" id="UP000217994">
    <property type="component" value="Unassembled WGS sequence"/>
</dbReference>
<dbReference type="Gene3D" id="3.30.450.40">
    <property type="match status" value="1"/>
</dbReference>
<dbReference type="Gene3D" id="1.10.10.10">
    <property type="entry name" value="Winged helix-like DNA-binding domain superfamily/Winged helix DNA-binding domain"/>
    <property type="match status" value="1"/>
</dbReference>
<feature type="domain" description="HTH iclR-type" evidence="4">
    <location>
        <begin position="8"/>
        <end position="70"/>
    </location>
</feature>
<sequence length="250" mass="26426">MSTSSPVTLTLDRGLQVLRAFHADRAPLTNDELASRTGLPTSAVSDLTSTLIDLGFIHRIAGGSRYALCPGVFGIGQAYLATNPVTPLAHPFMQQLADRLDVSVTLAVPDHLDMLVVAHRSSARIATPRIGVGSLAPMGATAIGRAWLWGLPDPLRRRQIAQLTDAAGIEAAFADLRATGVCMSLGENRHDAWGIALPVRVGVSKTLMALSCGAVEPEPDVGAIRRRIVPALKQAALELATLLRDVRPGP</sequence>
<reference evidence="6 7" key="1">
    <citation type="submission" date="2017-01" db="EMBL/GenBank/DDBJ databases">
        <title>Whole-Genome Shotgun Sequencing of Two beta-Proteobacterial Species in Search of the Bulgecin Biosynthetic Cluster.</title>
        <authorList>
            <person name="Horsman M.E."/>
            <person name="Marous D.R."/>
            <person name="Li R."/>
            <person name="Oliver R.A."/>
            <person name="Byun B."/>
            <person name="Emrich S.J."/>
            <person name="Boggess B."/>
            <person name="Townsend C.A."/>
            <person name="Mobashery S."/>
        </authorList>
    </citation>
    <scope>NUCLEOTIDE SEQUENCE [LARGE SCALE GENOMIC DNA]</scope>
    <source>
        <strain evidence="6 7">ATCC 31433</strain>
    </source>
</reference>
<evidence type="ECO:0000256" key="2">
    <source>
        <dbReference type="ARBA" id="ARBA00023125"/>
    </source>
</evidence>
<organism evidence="6 7">
    <name type="scientific">Burkholderia ubonensis subsp. mesacidophila</name>
    <dbReference type="NCBI Taxonomy" id="265293"/>
    <lineage>
        <taxon>Bacteria</taxon>
        <taxon>Pseudomonadati</taxon>
        <taxon>Pseudomonadota</taxon>
        <taxon>Betaproteobacteria</taxon>
        <taxon>Burkholderiales</taxon>
        <taxon>Burkholderiaceae</taxon>
        <taxon>Burkholderia</taxon>
        <taxon>Burkholderia cepacia complex</taxon>
    </lineage>
</organism>
<dbReference type="InterPro" id="IPR029016">
    <property type="entry name" value="GAF-like_dom_sf"/>
</dbReference>
<dbReference type="SUPFAM" id="SSF55781">
    <property type="entry name" value="GAF domain-like"/>
    <property type="match status" value="1"/>
</dbReference>
<dbReference type="InterPro" id="IPR036390">
    <property type="entry name" value="WH_DNA-bd_sf"/>
</dbReference>
<dbReference type="GO" id="GO:0003700">
    <property type="term" value="F:DNA-binding transcription factor activity"/>
    <property type="evidence" value="ECO:0007669"/>
    <property type="project" value="TreeGrafter"/>
</dbReference>
<keyword evidence="3" id="KW-0804">Transcription</keyword>